<evidence type="ECO:0000256" key="5">
    <source>
        <dbReference type="SAM" id="MobiDB-lite"/>
    </source>
</evidence>
<keyword evidence="9" id="KW-1185">Reference proteome</keyword>
<accession>A0ABN9VD34</accession>
<dbReference type="SUPFAM" id="SSF51445">
    <property type="entry name" value="(Trans)glycosidases"/>
    <property type="match status" value="1"/>
</dbReference>
<reference evidence="8" key="1">
    <citation type="submission" date="2023-10" db="EMBL/GenBank/DDBJ databases">
        <authorList>
            <person name="Chen Y."/>
            <person name="Shah S."/>
            <person name="Dougan E. K."/>
            <person name="Thang M."/>
            <person name="Chan C."/>
        </authorList>
    </citation>
    <scope>NUCLEOTIDE SEQUENCE [LARGE SCALE GENOMIC DNA]</scope>
</reference>
<dbReference type="InterPro" id="IPR017853">
    <property type="entry name" value="GH"/>
</dbReference>
<keyword evidence="6" id="KW-0812">Transmembrane</keyword>
<evidence type="ECO:0000256" key="4">
    <source>
        <dbReference type="RuleBase" id="RU361153"/>
    </source>
</evidence>
<dbReference type="Pfam" id="PF00150">
    <property type="entry name" value="Cellulase"/>
    <property type="match status" value="1"/>
</dbReference>
<evidence type="ECO:0000313" key="9">
    <source>
        <dbReference type="Proteomes" id="UP001189429"/>
    </source>
</evidence>
<proteinExistence type="inferred from homology"/>
<keyword evidence="2 4" id="KW-0378">Hydrolase</keyword>
<feature type="domain" description="Glycoside hydrolase family 5" evidence="7">
    <location>
        <begin position="69"/>
        <end position="266"/>
    </location>
</feature>
<feature type="transmembrane region" description="Helical" evidence="6">
    <location>
        <begin position="362"/>
        <end position="381"/>
    </location>
</feature>
<organism evidence="8 9">
    <name type="scientific">Prorocentrum cordatum</name>
    <dbReference type="NCBI Taxonomy" id="2364126"/>
    <lineage>
        <taxon>Eukaryota</taxon>
        <taxon>Sar</taxon>
        <taxon>Alveolata</taxon>
        <taxon>Dinophyceae</taxon>
        <taxon>Prorocentrales</taxon>
        <taxon>Prorocentraceae</taxon>
        <taxon>Prorocentrum</taxon>
    </lineage>
</organism>
<evidence type="ECO:0000256" key="2">
    <source>
        <dbReference type="ARBA" id="ARBA00022801"/>
    </source>
</evidence>
<dbReference type="PANTHER" id="PTHR31263:SF0">
    <property type="entry name" value="CELLULASE FAMILY PROTEIN (AFU_ORTHOLOGUE AFUA_5G14560)"/>
    <property type="match status" value="1"/>
</dbReference>
<keyword evidence="3 4" id="KW-0326">Glycosidase</keyword>
<evidence type="ECO:0000259" key="7">
    <source>
        <dbReference type="Pfam" id="PF00150"/>
    </source>
</evidence>
<evidence type="ECO:0000256" key="6">
    <source>
        <dbReference type="SAM" id="Phobius"/>
    </source>
</evidence>
<comment type="caution">
    <text evidence="8">The sequence shown here is derived from an EMBL/GenBank/DDBJ whole genome shotgun (WGS) entry which is preliminary data.</text>
</comment>
<feature type="transmembrane region" description="Helical" evidence="6">
    <location>
        <begin position="443"/>
        <end position="467"/>
    </location>
</feature>
<sequence length="567" mass="63325">MRCPAAGVAAGASGSNCVGAERPRPATRCLVAAAGAVAGARRERQKFACINWHGAYLKNYVVGGLSHWPLDTIAARIRDVGFNCVRLPYSTEGVLDNPPINNSDVSENPEFKGLHMLEMLDKTIEALARMGLMVIINNHNSKSGWCCSSDSEEGLWYTPSYSEADWIRSLEILAERYVDSKFVVGYDIRNEPHDYGGVHLTWGTGDPETDDWAAAAERAGRAVLSKDPEALIVVEGLCFAKELRPLHKHPLQLPREKLVYSVHMYYFFQMFSAITEVMSLHWAKHVSRFVVIFNLSFAAFLFWFWCRLGNPQPPTGTIMISCGTWLTILALGSLGYLIFLYANLMGIAACAYVARHDVLPNIVISLVWLVFGFMLLGYGCFRRSRAQRIGVNDLGESASEPDSSEEGDIDEPAQRPLMGRFASLRLAFKSHDKRKMHPVDFDLALHFGLQLFAGLVVIGVLALTAYFGTGLLDTYEYFRRHMDDTWGFVLVRGNDYTAPVWVSEFGSSVRSDFWLKTLRYMSSTDVDWAYWPLNPYKRTKSSRTEGGRTSTHRSGRRILGASSGTTG</sequence>
<evidence type="ECO:0000313" key="8">
    <source>
        <dbReference type="EMBL" id="CAK0869819.1"/>
    </source>
</evidence>
<dbReference type="Proteomes" id="UP001189429">
    <property type="component" value="Unassembled WGS sequence"/>
</dbReference>
<gene>
    <name evidence="8" type="ORF">PCOR1329_LOCUS56065</name>
</gene>
<feature type="transmembrane region" description="Helical" evidence="6">
    <location>
        <begin position="264"/>
        <end position="283"/>
    </location>
</feature>
<protein>
    <recommendedName>
        <fullName evidence="7">Glycoside hydrolase family 5 domain-containing protein</fullName>
    </recommendedName>
</protein>
<evidence type="ECO:0000256" key="3">
    <source>
        <dbReference type="ARBA" id="ARBA00023295"/>
    </source>
</evidence>
<feature type="transmembrane region" description="Helical" evidence="6">
    <location>
        <begin position="318"/>
        <end position="342"/>
    </location>
</feature>
<name>A0ABN9VD34_9DINO</name>
<dbReference type="InterPro" id="IPR001547">
    <property type="entry name" value="Glyco_hydro_5"/>
</dbReference>
<dbReference type="EMBL" id="CAUYUJ010016889">
    <property type="protein sequence ID" value="CAK0869819.1"/>
    <property type="molecule type" value="Genomic_DNA"/>
</dbReference>
<comment type="similarity">
    <text evidence="1 4">Belongs to the glycosyl hydrolase 5 (cellulase A) family.</text>
</comment>
<feature type="transmembrane region" description="Helical" evidence="6">
    <location>
        <begin position="289"/>
        <end position="306"/>
    </location>
</feature>
<feature type="region of interest" description="Disordered" evidence="5">
    <location>
        <begin position="539"/>
        <end position="567"/>
    </location>
</feature>
<keyword evidence="6" id="KW-0472">Membrane</keyword>
<dbReference type="PANTHER" id="PTHR31263">
    <property type="entry name" value="CELLULASE FAMILY PROTEIN (AFU_ORTHOLOGUE AFUA_5G14560)"/>
    <property type="match status" value="1"/>
</dbReference>
<keyword evidence="6" id="KW-1133">Transmembrane helix</keyword>
<evidence type="ECO:0000256" key="1">
    <source>
        <dbReference type="ARBA" id="ARBA00005641"/>
    </source>
</evidence>
<dbReference type="Gene3D" id="3.20.20.80">
    <property type="entry name" value="Glycosidases"/>
    <property type="match status" value="2"/>
</dbReference>